<comment type="caution">
    <text evidence="4">The sequence shown here is derived from an EMBL/GenBank/DDBJ whole genome shotgun (WGS) entry which is preliminary data.</text>
</comment>
<evidence type="ECO:0000256" key="2">
    <source>
        <dbReference type="ARBA" id="ARBA00022801"/>
    </source>
</evidence>
<proteinExistence type="predicted"/>
<dbReference type="Proteomes" id="UP000796880">
    <property type="component" value="Unassembled WGS sequence"/>
</dbReference>
<dbReference type="AlphaFoldDB" id="A0A8K0EA28"/>
<dbReference type="GO" id="GO:0005737">
    <property type="term" value="C:cytoplasm"/>
    <property type="evidence" value="ECO:0007669"/>
    <property type="project" value="TreeGrafter"/>
</dbReference>
<name>A0A8K0EA28_9ROSA</name>
<gene>
    <name evidence="4" type="ORF">FNV43_RR16105</name>
</gene>
<accession>A0A8K0EA28</accession>
<evidence type="ECO:0000313" key="5">
    <source>
        <dbReference type="Proteomes" id="UP000796880"/>
    </source>
</evidence>
<sequence>MVISIVDHEVQAYSHDFYDVNLNNDSILTLVTHTPSMVDSWISDIERIHRRRLHRLIVGLDIEWRPNFGPYRNRVATLQLCVGHRCLIFQLICAPAIPHSLLDFLGSDSYTFAGVGIQKDVEKLQMDYDLDVANAVDLAHLAAHELGSWNLRNAGLKGLAWEVLGIEIDKPIWVTLSRWDNQCLAYDQVQYACIDAFLSFEIGRHLNASNY</sequence>
<dbReference type="GO" id="GO:0006139">
    <property type="term" value="P:nucleobase-containing compound metabolic process"/>
    <property type="evidence" value="ECO:0007669"/>
    <property type="project" value="InterPro"/>
</dbReference>
<evidence type="ECO:0000259" key="3">
    <source>
        <dbReference type="SMART" id="SM00474"/>
    </source>
</evidence>
<dbReference type="InterPro" id="IPR036397">
    <property type="entry name" value="RNaseH_sf"/>
</dbReference>
<dbReference type="Gene3D" id="3.30.420.10">
    <property type="entry name" value="Ribonuclease H-like superfamily/Ribonuclease H"/>
    <property type="match status" value="1"/>
</dbReference>
<dbReference type="EMBL" id="VOIH02000007">
    <property type="protein sequence ID" value="KAF3442189.1"/>
    <property type="molecule type" value="Genomic_DNA"/>
</dbReference>
<dbReference type="GO" id="GO:0008408">
    <property type="term" value="F:3'-5' exonuclease activity"/>
    <property type="evidence" value="ECO:0007669"/>
    <property type="project" value="InterPro"/>
</dbReference>
<dbReference type="InterPro" id="IPR051132">
    <property type="entry name" value="3-5_Exonuclease_domain"/>
</dbReference>
<evidence type="ECO:0000256" key="1">
    <source>
        <dbReference type="ARBA" id="ARBA00022722"/>
    </source>
</evidence>
<dbReference type="PANTHER" id="PTHR13620">
    <property type="entry name" value="3-5 EXONUCLEASE"/>
    <property type="match status" value="1"/>
</dbReference>
<dbReference type="GO" id="GO:0003676">
    <property type="term" value="F:nucleic acid binding"/>
    <property type="evidence" value="ECO:0007669"/>
    <property type="project" value="InterPro"/>
</dbReference>
<dbReference type="FunFam" id="3.30.420.10:FF:000054">
    <property type="entry name" value="Werner Syndrome-like exonuclease"/>
    <property type="match status" value="1"/>
</dbReference>
<keyword evidence="5" id="KW-1185">Reference proteome</keyword>
<keyword evidence="1" id="KW-0540">Nuclease</keyword>
<protein>
    <recommendedName>
        <fullName evidence="3">3'-5' exonuclease domain-containing protein</fullName>
    </recommendedName>
</protein>
<dbReference type="SUPFAM" id="SSF53098">
    <property type="entry name" value="Ribonuclease H-like"/>
    <property type="match status" value="1"/>
</dbReference>
<dbReference type="InterPro" id="IPR012337">
    <property type="entry name" value="RNaseH-like_sf"/>
</dbReference>
<organism evidence="4 5">
    <name type="scientific">Rhamnella rubrinervis</name>
    <dbReference type="NCBI Taxonomy" id="2594499"/>
    <lineage>
        <taxon>Eukaryota</taxon>
        <taxon>Viridiplantae</taxon>
        <taxon>Streptophyta</taxon>
        <taxon>Embryophyta</taxon>
        <taxon>Tracheophyta</taxon>
        <taxon>Spermatophyta</taxon>
        <taxon>Magnoliopsida</taxon>
        <taxon>eudicotyledons</taxon>
        <taxon>Gunneridae</taxon>
        <taxon>Pentapetalae</taxon>
        <taxon>rosids</taxon>
        <taxon>fabids</taxon>
        <taxon>Rosales</taxon>
        <taxon>Rhamnaceae</taxon>
        <taxon>rhamnoid group</taxon>
        <taxon>Rhamneae</taxon>
        <taxon>Rhamnella</taxon>
    </lineage>
</organism>
<evidence type="ECO:0000313" key="4">
    <source>
        <dbReference type="EMBL" id="KAF3442189.1"/>
    </source>
</evidence>
<keyword evidence="2" id="KW-0378">Hydrolase</keyword>
<dbReference type="PANTHER" id="PTHR13620:SF105">
    <property type="entry name" value="OS01G0737700 PROTEIN"/>
    <property type="match status" value="1"/>
</dbReference>
<feature type="domain" description="3'-5' exonuclease" evidence="3">
    <location>
        <begin position="35"/>
        <end position="211"/>
    </location>
</feature>
<dbReference type="CDD" id="cd06141">
    <property type="entry name" value="WRN_exo"/>
    <property type="match status" value="1"/>
</dbReference>
<dbReference type="OrthoDB" id="1920326at2759"/>
<dbReference type="SMART" id="SM00474">
    <property type="entry name" value="35EXOc"/>
    <property type="match status" value="1"/>
</dbReference>
<dbReference type="InterPro" id="IPR002562">
    <property type="entry name" value="3'-5'_exonuclease_dom"/>
</dbReference>
<dbReference type="Pfam" id="PF01612">
    <property type="entry name" value="DNA_pol_A_exo1"/>
    <property type="match status" value="1"/>
</dbReference>
<dbReference type="GO" id="GO:0005634">
    <property type="term" value="C:nucleus"/>
    <property type="evidence" value="ECO:0007669"/>
    <property type="project" value="TreeGrafter"/>
</dbReference>
<reference evidence="4" key="1">
    <citation type="submission" date="2020-03" db="EMBL/GenBank/DDBJ databases">
        <title>A high-quality chromosome-level genome assembly of a woody plant with both climbing and erect habits, Rhamnella rubrinervis.</title>
        <authorList>
            <person name="Lu Z."/>
            <person name="Yang Y."/>
            <person name="Zhu X."/>
            <person name="Sun Y."/>
        </authorList>
    </citation>
    <scope>NUCLEOTIDE SEQUENCE</scope>
    <source>
        <strain evidence="4">BYM</strain>
        <tissue evidence="4">Leaf</tissue>
    </source>
</reference>